<comment type="caution">
    <text evidence="1">The sequence shown here is derived from an EMBL/GenBank/DDBJ whole genome shotgun (WGS) entry which is preliminary data.</text>
</comment>
<organism evidence="1 2">
    <name type="scientific">Postechiella marina</name>
    <dbReference type="NCBI Taxonomy" id="943941"/>
    <lineage>
        <taxon>Bacteria</taxon>
        <taxon>Pseudomonadati</taxon>
        <taxon>Bacteroidota</taxon>
        <taxon>Flavobacteriia</taxon>
        <taxon>Flavobacteriales</taxon>
        <taxon>Flavobacteriaceae</taxon>
        <taxon>Postechiella</taxon>
    </lineage>
</organism>
<reference evidence="2" key="1">
    <citation type="journal article" date="2019" name="Int. J. Syst. Evol. Microbiol.">
        <title>The Global Catalogue of Microorganisms (GCM) 10K type strain sequencing project: providing services to taxonomists for standard genome sequencing and annotation.</title>
        <authorList>
            <consortium name="The Broad Institute Genomics Platform"/>
            <consortium name="The Broad Institute Genome Sequencing Center for Infectious Disease"/>
            <person name="Wu L."/>
            <person name="Ma J."/>
        </authorList>
    </citation>
    <scope>NUCLEOTIDE SEQUENCE [LARGE SCALE GENOMIC DNA]</scope>
    <source>
        <strain evidence="2">JCM 17630</strain>
    </source>
</reference>
<proteinExistence type="predicted"/>
<evidence type="ECO:0008006" key="3">
    <source>
        <dbReference type="Google" id="ProtNLM"/>
    </source>
</evidence>
<protein>
    <recommendedName>
        <fullName evidence="3">DUF2946 domain-containing protein</fullName>
    </recommendedName>
</protein>
<dbReference type="RefSeq" id="WP_344785941.1">
    <property type="nucleotide sequence ID" value="NZ_BAABCA010000001.1"/>
</dbReference>
<evidence type="ECO:0000313" key="1">
    <source>
        <dbReference type="EMBL" id="GAA4230673.1"/>
    </source>
</evidence>
<dbReference type="Proteomes" id="UP001501496">
    <property type="component" value="Unassembled WGS sequence"/>
</dbReference>
<keyword evidence="2" id="KW-1185">Reference proteome</keyword>
<name>A0ABP8BZ41_9FLAO</name>
<evidence type="ECO:0000313" key="2">
    <source>
        <dbReference type="Proteomes" id="UP001501496"/>
    </source>
</evidence>
<dbReference type="EMBL" id="BAABCA010000001">
    <property type="protein sequence ID" value="GAA4230673.1"/>
    <property type="molecule type" value="Genomic_DNA"/>
</dbReference>
<gene>
    <name evidence="1" type="ORF">GCM10022291_01390</name>
</gene>
<accession>A0ABP8BZ41</accession>
<sequence length="118" mass="13547">MKLYLLKISSILFLTIILLSKVVNLHAYSHNQAQELSHCQNNDLDNDHNQNKEGVPCDLCLLVINLNNLDYNNSLEFSFKSTPITEIDIKENVLNYINLIPQKSYLNKQKNKAPPYTA</sequence>